<gene>
    <name evidence="2" type="ordered locus">Pnap_4945</name>
</gene>
<organism evidence="2 3">
    <name type="scientific">Polaromonas naphthalenivorans (strain CJ2)</name>
    <dbReference type="NCBI Taxonomy" id="365044"/>
    <lineage>
        <taxon>Bacteria</taxon>
        <taxon>Pseudomonadati</taxon>
        <taxon>Pseudomonadota</taxon>
        <taxon>Betaproteobacteria</taxon>
        <taxon>Burkholderiales</taxon>
        <taxon>Comamonadaceae</taxon>
        <taxon>Polaromonas</taxon>
    </lineage>
</organism>
<dbReference type="OrthoDB" id="8893868at2"/>
<name>A1VWH9_POLNA</name>
<proteinExistence type="predicted"/>
<protein>
    <submittedName>
        <fullName evidence="2">Uncharacterized protein</fullName>
    </submittedName>
</protein>
<keyword evidence="3" id="KW-1185">Reference proteome</keyword>
<keyword evidence="2" id="KW-0614">Plasmid</keyword>
<geneLocation type="plasmid" evidence="2 3">
    <name>pPNAP03</name>
</geneLocation>
<dbReference type="HOGENOM" id="CLU_888125_0_0_4"/>
<keyword evidence="1" id="KW-0732">Signal</keyword>
<evidence type="ECO:0000256" key="1">
    <source>
        <dbReference type="SAM" id="SignalP"/>
    </source>
</evidence>
<dbReference type="AlphaFoldDB" id="A1VWH9"/>
<evidence type="ECO:0000313" key="2">
    <source>
        <dbReference type="EMBL" id="ABM40007.1"/>
    </source>
</evidence>
<sequence>MRVHGHILLGQRIAVFVLLGSCLGPALAADCDGSLVPGLGGVRRAWQLADGGVAGFARLNINIDGYARAYHPRNAEAGALIHLCNAGRVYLPDGSSYEGSESNATCSGRFMRDVARIGAAGWTNPSIGAVNWYGILGRGSARVNGRAIQSVVPVLQKDGSGFYVSPTTLADRSIADEAEQSRYVNPLRIAAAVAPRSLVAKGVAMGSFGVAYNVNRRIAVPFVVGDAGPRIGEGSVALARLAAGLALKDDVTRAERFAGQVDAPDVLWVFFKDAAEKFDSHNEAATTAKAKAAYQAWGGDTRLARCVEQVPRN</sequence>
<feature type="chain" id="PRO_5002639348" evidence="1">
    <location>
        <begin position="29"/>
        <end position="313"/>
    </location>
</feature>
<evidence type="ECO:0000313" key="3">
    <source>
        <dbReference type="Proteomes" id="UP000000644"/>
    </source>
</evidence>
<accession>A1VWH9</accession>
<feature type="signal peptide" evidence="1">
    <location>
        <begin position="1"/>
        <end position="28"/>
    </location>
</feature>
<dbReference type="EMBL" id="CP000532">
    <property type="protein sequence ID" value="ABM40007.1"/>
    <property type="molecule type" value="Genomic_DNA"/>
</dbReference>
<dbReference type="KEGG" id="pna:Pnap_4945"/>
<dbReference type="Proteomes" id="UP000000644">
    <property type="component" value="Plasmid pPNAP03"/>
</dbReference>
<reference evidence="3" key="1">
    <citation type="journal article" date="2009" name="Environ. Microbiol.">
        <title>The genome of Polaromonas naphthalenivorans strain CJ2, isolated from coal tar-contaminated sediment, reveals physiological and metabolic versatility and evolution through extensive horizontal gene transfer.</title>
        <authorList>
            <person name="Yagi J.M."/>
            <person name="Sims D."/>
            <person name="Brettin T."/>
            <person name="Bruce D."/>
            <person name="Madsen E.L."/>
        </authorList>
    </citation>
    <scope>NUCLEOTIDE SEQUENCE [LARGE SCALE GENOMIC DNA]</scope>
    <source>
        <strain evidence="3">CJ2</strain>
        <plasmid evidence="3">Plasmid pPNAP03</plasmid>
    </source>
</reference>